<name>A0A3P3VKX5_9GAMM</name>
<keyword evidence="1 9" id="KW-0963">Cytoplasm</keyword>
<keyword evidence="12" id="KW-1185">Reference proteome</keyword>
<keyword evidence="7 9" id="KW-0694">RNA-binding</keyword>
<evidence type="ECO:0000256" key="5">
    <source>
        <dbReference type="ARBA" id="ARBA00022741"/>
    </source>
</evidence>
<dbReference type="Gene3D" id="3.40.50.300">
    <property type="entry name" value="P-loop containing nucleotide triphosphate hydrolases"/>
    <property type="match status" value="1"/>
</dbReference>
<comment type="catalytic activity">
    <reaction evidence="9">
        <text>cytidine(34) in elongator tRNA(Met) + acetyl-CoA + ATP + H2O = N(4)-acetylcytidine(34) in elongator tRNA(Met) + ADP + phosphate + CoA + H(+)</text>
        <dbReference type="Rhea" id="RHEA:43788"/>
        <dbReference type="Rhea" id="RHEA-COMP:10693"/>
        <dbReference type="Rhea" id="RHEA-COMP:10694"/>
        <dbReference type="ChEBI" id="CHEBI:15377"/>
        <dbReference type="ChEBI" id="CHEBI:15378"/>
        <dbReference type="ChEBI" id="CHEBI:30616"/>
        <dbReference type="ChEBI" id="CHEBI:43474"/>
        <dbReference type="ChEBI" id="CHEBI:57287"/>
        <dbReference type="ChEBI" id="CHEBI:57288"/>
        <dbReference type="ChEBI" id="CHEBI:74900"/>
        <dbReference type="ChEBI" id="CHEBI:82748"/>
        <dbReference type="ChEBI" id="CHEBI:456216"/>
        <dbReference type="EC" id="2.3.1.193"/>
    </reaction>
</comment>
<proteinExistence type="inferred from homology"/>
<evidence type="ECO:0000313" key="12">
    <source>
        <dbReference type="Proteomes" id="UP000280792"/>
    </source>
</evidence>
<keyword evidence="3 9" id="KW-0808">Transferase</keyword>
<dbReference type="Pfam" id="PF13718">
    <property type="entry name" value="GNAT_acetyltr_2"/>
    <property type="match status" value="2"/>
</dbReference>
<evidence type="ECO:0000256" key="8">
    <source>
        <dbReference type="ARBA" id="ARBA00023315"/>
    </source>
</evidence>
<keyword evidence="6 9" id="KW-0067">ATP-binding</keyword>
<protein>
    <recommendedName>
        <fullName evidence="9">tRNA(Met) cytidine acetyltransferase TmcA</fullName>
        <ecNumber evidence="9">2.3.1.193</ecNumber>
    </recommendedName>
</protein>
<dbReference type="GO" id="GO:0051392">
    <property type="term" value="F:tRNA cytidine N4-acetyltransferase activity"/>
    <property type="evidence" value="ECO:0007669"/>
    <property type="project" value="UniProtKB-UniRule"/>
</dbReference>
<dbReference type="InterPro" id="IPR016181">
    <property type="entry name" value="Acyl_CoA_acyltransferase"/>
</dbReference>
<comment type="caution">
    <text evidence="11">The sequence shown here is derived from an EMBL/GenBank/DDBJ whole genome shotgun (WGS) entry which is preliminary data.</text>
</comment>
<comment type="similarity">
    <text evidence="9">Belongs to the TmcA family.</text>
</comment>
<evidence type="ECO:0000256" key="4">
    <source>
        <dbReference type="ARBA" id="ARBA00022694"/>
    </source>
</evidence>
<dbReference type="CDD" id="cd04301">
    <property type="entry name" value="NAT_SF"/>
    <property type="match status" value="1"/>
</dbReference>
<keyword evidence="8 9" id="KW-0012">Acyltransferase</keyword>
<evidence type="ECO:0000259" key="10">
    <source>
        <dbReference type="PROSITE" id="PS51186"/>
    </source>
</evidence>
<dbReference type="InterPro" id="IPR000182">
    <property type="entry name" value="GNAT_dom"/>
</dbReference>
<dbReference type="EC" id="2.3.1.193" evidence="9"/>
<dbReference type="InterPro" id="IPR007807">
    <property type="entry name" value="TcmA/NAT10_helicase"/>
</dbReference>
<feature type="binding site" evidence="9">
    <location>
        <position position="553"/>
    </location>
    <ligand>
        <name>acetyl-CoA</name>
        <dbReference type="ChEBI" id="CHEBI:57288"/>
    </ligand>
</feature>
<dbReference type="InterPro" id="IPR038321">
    <property type="entry name" value="TmcA_C_sf"/>
</dbReference>
<dbReference type="GO" id="GO:1990883">
    <property type="term" value="F:18S rRNA cytidine N-acetyltransferase activity"/>
    <property type="evidence" value="ECO:0007669"/>
    <property type="project" value="TreeGrafter"/>
</dbReference>
<reference evidence="11 12" key="2">
    <citation type="submission" date="2018-12" db="EMBL/GenBank/DDBJ databases">
        <title>Simiduia agarivorans gen. nov., sp. nov., a marine, agarolytic bacterium isolated from shallow coastal water from Keelung, Taiwan.</title>
        <authorList>
            <person name="Shieh W.Y."/>
        </authorList>
    </citation>
    <scope>NUCLEOTIDE SEQUENCE [LARGE SCALE GENOMIC DNA]</scope>
    <source>
        <strain evidence="11 12">GTF-13</strain>
    </source>
</reference>
<keyword evidence="2 9" id="KW-0820">tRNA-binding</keyword>
<dbReference type="InterPro" id="IPR013562">
    <property type="entry name" value="TmcA/NAT10_N"/>
</dbReference>
<reference evidence="11 12" key="1">
    <citation type="submission" date="2018-08" db="EMBL/GenBank/DDBJ databases">
        <authorList>
            <person name="Khan S.A."/>
        </authorList>
    </citation>
    <scope>NUCLEOTIDE SEQUENCE [LARGE SCALE GENOMIC DNA]</scope>
    <source>
        <strain evidence="11 12">GTF-13</strain>
    </source>
</reference>
<dbReference type="AlphaFoldDB" id="A0A3P3VKX5"/>
<evidence type="ECO:0000256" key="6">
    <source>
        <dbReference type="ARBA" id="ARBA00022840"/>
    </source>
</evidence>
<feature type="binding site" evidence="9">
    <location>
        <position position="363"/>
    </location>
    <ligand>
        <name>ATP</name>
        <dbReference type="ChEBI" id="CHEBI:30616"/>
    </ligand>
</feature>
<dbReference type="Gene3D" id="1.20.120.890">
    <property type="entry name" value="tRNA(Met) cytidine acetyltransferase, tail domain"/>
    <property type="match status" value="1"/>
</dbReference>
<dbReference type="Pfam" id="PF08351">
    <property type="entry name" value="TmcA_N"/>
    <property type="match status" value="1"/>
</dbReference>
<dbReference type="Gene3D" id="3.40.630.30">
    <property type="match status" value="1"/>
</dbReference>
<organism evidence="11 12">
    <name type="scientific">Aestuariirhabdus litorea</name>
    <dbReference type="NCBI Taxonomy" id="2528527"/>
    <lineage>
        <taxon>Bacteria</taxon>
        <taxon>Pseudomonadati</taxon>
        <taxon>Pseudomonadota</taxon>
        <taxon>Gammaproteobacteria</taxon>
        <taxon>Oceanospirillales</taxon>
        <taxon>Aestuariirhabdaceae</taxon>
        <taxon>Aestuariirhabdus</taxon>
    </lineage>
</organism>
<dbReference type="InterPro" id="IPR024914">
    <property type="entry name" value="tRNA_acetyltr_TmcA"/>
</dbReference>
<dbReference type="HAMAP" id="MF_01886">
    <property type="entry name" value="tRNA_acetyltr_TmcA"/>
    <property type="match status" value="1"/>
</dbReference>
<dbReference type="GO" id="GO:1904812">
    <property type="term" value="P:rRNA acetylation involved in maturation of SSU-rRNA"/>
    <property type="evidence" value="ECO:0007669"/>
    <property type="project" value="TreeGrafter"/>
</dbReference>
<evidence type="ECO:0000256" key="9">
    <source>
        <dbReference type="HAMAP-Rule" id="MF_01886"/>
    </source>
</evidence>
<dbReference type="InterPro" id="IPR027417">
    <property type="entry name" value="P-loop_NTPase"/>
</dbReference>
<dbReference type="RefSeq" id="WP_125016085.1">
    <property type="nucleotide sequence ID" value="NZ_QWEZ01000002.1"/>
</dbReference>
<dbReference type="Gene3D" id="3.40.50.11040">
    <property type="match status" value="1"/>
</dbReference>
<feature type="domain" description="N-acetyltransferase" evidence="10">
    <location>
        <begin position="394"/>
        <end position="592"/>
    </location>
</feature>
<evidence type="ECO:0000256" key="7">
    <source>
        <dbReference type="ARBA" id="ARBA00022884"/>
    </source>
</evidence>
<sequence>MAEAAFIDLCRSLQSQAAATRQRRLLVLSGGREWGQAQARLLCQHLLADNRSPRACWVGTGETLPEATRIAPTQSGALLGSEWALLVFDGWSGLHPDALGAACGAVMGGGLMLLLVPPLAQWPDFPDPDYERLAVWPLQPEAVRGQFLRWMARQVHRSPHLLLLEEGAPLPAMPPAPSLLASPLLHDDSGCLTPGQREAVEAIERVARTPGVPPLVIRSDRGRGKSAALGIAAANLFKAGVKEILVCAPRRAAADSLFENARRRLGLEASRGDLEWGQGRLRFCAPDELLQERPAAQLLLVDEAAAIPAPLLESMLDHYPALVYASTIHGYEGSGRGFALRFQQVLERRRPGWREIRLQQPIRWADGDPLERWCFDSLLLDADCEWRAETAEPLAVRWVSQSQLVEEGPLLRRLFGLLVMAHYRTSASDLRHLLDGPNLRIALLERGQQLLGTALISLEGGFDRPLGQQIWLGRRRPRGHLLPQSLAAHGGLWQAPLLRCLRVMRIAIHPQCQSRGYGSQLLAEVEREARELGCDYLGSSFGVTTRLLPFWLRAGLRPLRLGVSREASSGTHSVMVGKGLSADGCRMIHLGVARFAAEFPGQMVELYPDLDAELAQRLRAGAAGEAPLTPAEARILHWRDLISFADGQRLYETCMATLKAALEEWLAQGLLEPVSEEERTLLLGKVLEGKSWKALATVFPGSGRQQLQQRLRELYGRQLERLLPGELRPLRARALEGATH</sequence>
<dbReference type="Pfam" id="PF05127">
    <property type="entry name" value="NAT10_TcmA_helicase"/>
    <property type="match status" value="1"/>
</dbReference>
<dbReference type="SUPFAM" id="SSF55729">
    <property type="entry name" value="Acyl-CoA N-acyltransferases (Nat)"/>
    <property type="match status" value="1"/>
</dbReference>
<evidence type="ECO:0000256" key="3">
    <source>
        <dbReference type="ARBA" id="ARBA00022679"/>
    </source>
</evidence>
<gene>
    <name evidence="9" type="primary">tmcA</name>
    <name evidence="11" type="ORF">D0544_10865</name>
</gene>
<dbReference type="PANTHER" id="PTHR10925:SF5">
    <property type="entry name" value="RNA CYTIDINE ACETYLTRANSFERASE"/>
    <property type="match status" value="1"/>
</dbReference>
<evidence type="ECO:0000256" key="1">
    <source>
        <dbReference type="ARBA" id="ARBA00022490"/>
    </source>
</evidence>
<accession>A0A3P3VKX5</accession>
<dbReference type="GO" id="GO:0005737">
    <property type="term" value="C:cytoplasm"/>
    <property type="evidence" value="ECO:0007669"/>
    <property type="project" value="UniProtKB-SubCell"/>
</dbReference>
<keyword evidence="5 9" id="KW-0547">Nucleotide-binding</keyword>
<dbReference type="PANTHER" id="PTHR10925">
    <property type="entry name" value="N-ACETYLTRANSFERASE 10"/>
    <property type="match status" value="1"/>
</dbReference>
<feature type="binding site" evidence="9">
    <location>
        <position position="196"/>
    </location>
    <ligand>
        <name>ATP</name>
        <dbReference type="ChEBI" id="CHEBI:30616"/>
    </ligand>
</feature>
<dbReference type="Proteomes" id="UP000280792">
    <property type="component" value="Unassembled WGS sequence"/>
</dbReference>
<comment type="function">
    <text evidence="9">Catalyzes the formation of N(4)-acetylcytidine (ac(4)C) at the wobble position of tRNA(Met), by using acetyl-CoA as an acetyl donor and ATP (or GTP).</text>
</comment>
<dbReference type="GO" id="GO:0051391">
    <property type="term" value="P:tRNA acetylation"/>
    <property type="evidence" value="ECO:0007669"/>
    <property type="project" value="UniProtKB-UniRule"/>
</dbReference>
<dbReference type="GO" id="GO:0000049">
    <property type="term" value="F:tRNA binding"/>
    <property type="evidence" value="ECO:0007669"/>
    <property type="project" value="UniProtKB-UniRule"/>
</dbReference>
<dbReference type="EMBL" id="QWEZ01000002">
    <property type="protein sequence ID" value="RRJ82376.1"/>
    <property type="molecule type" value="Genomic_DNA"/>
</dbReference>
<evidence type="ECO:0000313" key="11">
    <source>
        <dbReference type="EMBL" id="RRJ82376.1"/>
    </source>
</evidence>
<dbReference type="PROSITE" id="PS51186">
    <property type="entry name" value="GNAT"/>
    <property type="match status" value="1"/>
</dbReference>
<dbReference type="InterPro" id="IPR032672">
    <property type="entry name" value="TmcA/NAT10/Kre33"/>
</dbReference>
<comment type="subcellular location">
    <subcellularLocation>
        <location evidence="9">Cytoplasm</location>
    </subcellularLocation>
</comment>
<dbReference type="SUPFAM" id="SSF52540">
    <property type="entry name" value="P-loop containing nucleoside triphosphate hydrolases"/>
    <property type="match status" value="1"/>
</dbReference>
<keyword evidence="4 9" id="KW-0819">tRNA processing</keyword>
<comment type="caution">
    <text evidence="9">Lacks conserved residue(s) required for the propagation of feature annotation.</text>
</comment>
<dbReference type="GO" id="GO:0002101">
    <property type="term" value="P:tRNA wobble cytosine modification"/>
    <property type="evidence" value="ECO:0007669"/>
    <property type="project" value="UniProtKB-UniRule"/>
</dbReference>
<dbReference type="GO" id="GO:0005524">
    <property type="term" value="F:ATP binding"/>
    <property type="evidence" value="ECO:0007669"/>
    <property type="project" value="UniProtKB-UniRule"/>
</dbReference>
<evidence type="ECO:0000256" key="2">
    <source>
        <dbReference type="ARBA" id="ARBA00022555"/>
    </source>
</evidence>